<gene>
    <name evidence="9" type="ORF">HRI_000918600</name>
</gene>
<reference evidence="9" key="1">
    <citation type="submission" date="2023-05" db="EMBL/GenBank/DDBJ databases">
        <title>Genome and transcriptome analyses reveal genes involved in the formation of fine ridges on petal epidermal cells in Hibiscus trionum.</title>
        <authorList>
            <person name="Koshimizu S."/>
            <person name="Masuda S."/>
            <person name="Ishii T."/>
            <person name="Shirasu K."/>
            <person name="Hoshino A."/>
            <person name="Arita M."/>
        </authorList>
    </citation>
    <scope>NUCLEOTIDE SEQUENCE</scope>
    <source>
        <strain evidence="9">Hamamatsu line</strain>
    </source>
</reference>
<evidence type="ECO:0000256" key="2">
    <source>
        <dbReference type="ARBA" id="ARBA00022723"/>
    </source>
</evidence>
<organism evidence="9 10">
    <name type="scientific">Hibiscus trionum</name>
    <name type="common">Flower of an hour</name>
    <dbReference type="NCBI Taxonomy" id="183268"/>
    <lineage>
        <taxon>Eukaryota</taxon>
        <taxon>Viridiplantae</taxon>
        <taxon>Streptophyta</taxon>
        <taxon>Embryophyta</taxon>
        <taxon>Tracheophyta</taxon>
        <taxon>Spermatophyta</taxon>
        <taxon>Magnoliopsida</taxon>
        <taxon>eudicotyledons</taxon>
        <taxon>Gunneridae</taxon>
        <taxon>Pentapetalae</taxon>
        <taxon>rosids</taxon>
        <taxon>malvids</taxon>
        <taxon>Malvales</taxon>
        <taxon>Malvaceae</taxon>
        <taxon>Malvoideae</taxon>
        <taxon>Hibiscus</taxon>
    </lineage>
</organism>
<dbReference type="PANTHER" id="PTHR47287:SF9">
    <property type="entry name" value="ZINC FINGER PROTEIN 4-LIKE"/>
    <property type="match status" value="1"/>
</dbReference>
<evidence type="ECO:0000256" key="7">
    <source>
        <dbReference type="SAM" id="MobiDB-lite"/>
    </source>
</evidence>
<keyword evidence="3 6" id="KW-0863">Zinc-finger</keyword>
<feature type="compositionally biased region" description="Pro residues" evidence="7">
    <location>
        <begin position="28"/>
        <end position="37"/>
    </location>
</feature>
<evidence type="ECO:0000259" key="8">
    <source>
        <dbReference type="PROSITE" id="PS50157"/>
    </source>
</evidence>
<sequence length="205" mass="22610">MEPNTGALPDLNLSNNDASRVEFSFRTPPNPTPPPPETTAGFTCTYCKREFSTSQALGGHQNAHKQERALAKRANRSGFLRPILPYYPCSPFSSNSFHGSLNRSLFGVRHESMIHKPFHSSWVPYGTGGYRFGHAYPRPPVMHHTQPSFNGRFGINNAGFAVPTPFNSSRITGTAPVPSFANNHQANVSVNSRGENKDIDLTLRL</sequence>
<accession>A0A9W7H881</accession>
<evidence type="ECO:0000256" key="3">
    <source>
        <dbReference type="ARBA" id="ARBA00022771"/>
    </source>
</evidence>
<protein>
    <recommendedName>
        <fullName evidence="8">C2H2-type domain-containing protein</fullName>
    </recommendedName>
</protein>
<proteinExistence type="predicted"/>
<dbReference type="GO" id="GO:0008270">
    <property type="term" value="F:zinc ion binding"/>
    <property type="evidence" value="ECO:0007669"/>
    <property type="project" value="UniProtKB-KW"/>
</dbReference>
<comment type="subcellular location">
    <subcellularLocation>
        <location evidence="1">Nucleus</location>
    </subcellularLocation>
</comment>
<dbReference type="Gene3D" id="3.30.160.60">
    <property type="entry name" value="Classic Zinc Finger"/>
    <property type="match status" value="1"/>
</dbReference>
<dbReference type="PROSITE" id="PS50157">
    <property type="entry name" value="ZINC_FINGER_C2H2_2"/>
    <property type="match status" value="1"/>
</dbReference>
<dbReference type="Proteomes" id="UP001165190">
    <property type="component" value="Unassembled WGS sequence"/>
</dbReference>
<dbReference type="InterPro" id="IPR044246">
    <property type="entry name" value="ZFP3-like"/>
</dbReference>
<keyword evidence="4" id="KW-0862">Zinc</keyword>
<dbReference type="Pfam" id="PF13912">
    <property type="entry name" value="zf-C2H2_6"/>
    <property type="match status" value="1"/>
</dbReference>
<evidence type="ECO:0000313" key="9">
    <source>
        <dbReference type="EMBL" id="GMI72493.1"/>
    </source>
</evidence>
<evidence type="ECO:0000256" key="1">
    <source>
        <dbReference type="ARBA" id="ARBA00004123"/>
    </source>
</evidence>
<keyword evidence="2" id="KW-0479">Metal-binding</keyword>
<dbReference type="OrthoDB" id="1736050at2759"/>
<dbReference type="PROSITE" id="PS00028">
    <property type="entry name" value="ZINC_FINGER_C2H2_1"/>
    <property type="match status" value="1"/>
</dbReference>
<dbReference type="PANTHER" id="PTHR47287">
    <property type="entry name" value="C2H2 AND C2HC ZINC FINGERS SUPERFAMILY PROTEIN"/>
    <property type="match status" value="1"/>
</dbReference>
<feature type="region of interest" description="Disordered" evidence="7">
    <location>
        <begin position="1"/>
        <end position="39"/>
    </location>
</feature>
<evidence type="ECO:0000256" key="5">
    <source>
        <dbReference type="ARBA" id="ARBA00023242"/>
    </source>
</evidence>
<dbReference type="GO" id="GO:0005634">
    <property type="term" value="C:nucleus"/>
    <property type="evidence" value="ECO:0007669"/>
    <property type="project" value="UniProtKB-SubCell"/>
</dbReference>
<dbReference type="EMBL" id="BSYR01000010">
    <property type="protein sequence ID" value="GMI72493.1"/>
    <property type="molecule type" value="Genomic_DNA"/>
</dbReference>
<evidence type="ECO:0000256" key="6">
    <source>
        <dbReference type="PROSITE-ProRule" id="PRU00042"/>
    </source>
</evidence>
<dbReference type="InterPro" id="IPR036236">
    <property type="entry name" value="Znf_C2H2_sf"/>
</dbReference>
<name>A0A9W7H881_HIBTR</name>
<comment type="caution">
    <text evidence="9">The sequence shown here is derived from an EMBL/GenBank/DDBJ whole genome shotgun (WGS) entry which is preliminary data.</text>
</comment>
<dbReference type="SUPFAM" id="SSF57667">
    <property type="entry name" value="beta-beta-alpha zinc fingers"/>
    <property type="match status" value="1"/>
</dbReference>
<dbReference type="AlphaFoldDB" id="A0A9W7H881"/>
<feature type="domain" description="C2H2-type" evidence="8">
    <location>
        <begin position="42"/>
        <end position="69"/>
    </location>
</feature>
<evidence type="ECO:0000256" key="4">
    <source>
        <dbReference type="ARBA" id="ARBA00022833"/>
    </source>
</evidence>
<keyword evidence="10" id="KW-1185">Reference proteome</keyword>
<dbReference type="InterPro" id="IPR013087">
    <property type="entry name" value="Znf_C2H2_type"/>
</dbReference>
<evidence type="ECO:0000313" key="10">
    <source>
        <dbReference type="Proteomes" id="UP001165190"/>
    </source>
</evidence>
<dbReference type="GO" id="GO:0009788">
    <property type="term" value="P:negative regulation of abscisic acid-activated signaling pathway"/>
    <property type="evidence" value="ECO:0007669"/>
    <property type="project" value="InterPro"/>
</dbReference>
<keyword evidence="5" id="KW-0539">Nucleus</keyword>